<keyword evidence="2" id="KW-1185">Reference proteome</keyword>
<name>A0ABQ1WS66_9BACT</name>
<evidence type="ECO:0000313" key="2">
    <source>
        <dbReference type="Proteomes" id="UP000601361"/>
    </source>
</evidence>
<proteinExistence type="predicted"/>
<gene>
    <name evidence="1" type="ORF">GCM10011378_16360</name>
</gene>
<sequence length="86" mass="9343">MNKDKPELRCNGRCHLTKQLRKATEAESKAAGYAKIKYEVLSPAPYLLPPAAATLRPAAECFASRVASCYAFSPAHSVFHPPAVRA</sequence>
<evidence type="ECO:0000313" key="1">
    <source>
        <dbReference type="EMBL" id="GGG40820.1"/>
    </source>
</evidence>
<organism evidence="1 2">
    <name type="scientific">Hymenobacter glacieicola</name>
    <dbReference type="NCBI Taxonomy" id="1562124"/>
    <lineage>
        <taxon>Bacteria</taxon>
        <taxon>Pseudomonadati</taxon>
        <taxon>Bacteroidota</taxon>
        <taxon>Cytophagia</taxon>
        <taxon>Cytophagales</taxon>
        <taxon>Hymenobacteraceae</taxon>
        <taxon>Hymenobacter</taxon>
    </lineage>
</organism>
<comment type="caution">
    <text evidence="1">The sequence shown here is derived from an EMBL/GenBank/DDBJ whole genome shotgun (WGS) entry which is preliminary data.</text>
</comment>
<dbReference type="EMBL" id="BMGS01000004">
    <property type="protein sequence ID" value="GGG40820.1"/>
    <property type="molecule type" value="Genomic_DNA"/>
</dbReference>
<protein>
    <submittedName>
        <fullName evidence="1">Uncharacterized protein</fullName>
    </submittedName>
</protein>
<accession>A0ABQ1WS66</accession>
<reference evidence="2" key="1">
    <citation type="journal article" date="2019" name="Int. J. Syst. Evol. Microbiol.">
        <title>The Global Catalogue of Microorganisms (GCM) 10K type strain sequencing project: providing services to taxonomists for standard genome sequencing and annotation.</title>
        <authorList>
            <consortium name="The Broad Institute Genomics Platform"/>
            <consortium name="The Broad Institute Genome Sequencing Center for Infectious Disease"/>
            <person name="Wu L."/>
            <person name="Ma J."/>
        </authorList>
    </citation>
    <scope>NUCLEOTIDE SEQUENCE [LARGE SCALE GENOMIC DNA]</scope>
    <source>
        <strain evidence="2">CGMCC 1.12990</strain>
    </source>
</reference>
<dbReference type="Proteomes" id="UP000601361">
    <property type="component" value="Unassembled WGS sequence"/>
</dbReference>